<dbReference type="SUPFAM" id="SSF51556">
    <property type="entry name" value="Metallo-dependent hydrolases"/>
    <property type="match status" value="1"/>
</dbReference>
<comment type="pathway">
    <text evidence="2">Carbohydrate metabolism; pentose and glucuronate interconversion.</text>
</comment>
<protein>
    <recommendedName>
        <fullName evidence="5">Uronate isomerase</fullName>
        <ecNumber evidence="4">5.3.1.12</ecNumber>
    </recommendedName>
</protein>
<sequence>MSFESRIVKTPLAERIFAAIEDAPIYDYHCHLSPKEMREDLPFRDIAELWLKGDHYKWRLMRQSGVPEEEITGDAPLEVKWQRFAESVATAVGNPVRDWAMLELEHYFGITTPLNGETAAEIRARANALIGEKALSPLKLIEAERVRYVATTDDPADSLEDHRILRAKGLPFEVAPTFRADRIFTMQAADYPEYLSRLGEAAGVEITDYFSLIKAIDARMAFFRQNGCRFADIGTEDFPTWIGNLELSDRVTISAVKGEPVEREERLGWMGRLYVDWLKLAAKHKLTVQLHLSVFRNASKRSFDAIGPDAGFDTVATGFNVGMLKYILSTAEAEEGLPEIILYTLNPADYTALITLAGSFRNVTVGMAWWFNDHIGGMREYLQKMSELSNLSRIYGMLTDSRSFFSYARHRYFRMILAAYLAELPEPEALLIEVARAIAYRNLQTKLGGSL</sequence>
<reference evidence="7" key="2">
    <citation type="journal article" date="2021" name="PeerJ">
        <title>Extensive microbial diversity within the chicken gut microbiome revealed by metagenomics and culture.</title>
        <authorList>
            <person name="Gilroy R."/>
            <person name="Ravi A."/>
            <person name="Getino M."/>
            <person name="Pursley I."/>
            <person name="Horton D.L."/>
            <person name="Alikhan N.F."/>
            <person name="Baker D."/>
            <person name="Gharbi K."/>
            <person name="Hall N."/>
            <person name="Watson M."/>
            <person name="Adriaenssens E.M."/>
            <person name="Foster-Nyarko E."/>
            <person name="Jarju S."/>
            <person name="Secka A."/>
            <person name="Antonio M."/>
            <person name="Oren A."/>
            <person name="Chaudhuri R.R."/>
            <person name="La Ragione R."/>
            <person name="Hildebrand F."/>
            <person name="Pallen M.J."/>
        </authorList>
    </citation>
    <scope>NUCLEOTIDE SEQUENCE</scope>
    <source>
        <strain evidence="7">23406</strain>
    </source>
</reference>
<dbReference type="Pfam" id="PF02614">
    <property type="entry name" value="UxaC"/>
    <property type="match status" value="1"/>
</dbReference>
<evidence type="ECO:0000256" key="5">
    <source>
        <dbReference type="ARBA" id="ARBA00020555"/>
    </source>
</evidence>
<proteinExistence type="inferred from homology"/>
<dbReference type="InterPro" id="IPR032466">
    <property type="entry name" value="Metal_Hydrolase"/>
</dbReference>
<comment type="caution">
    <text evidence="7">The sequence shown here is derived from an EMBL/GenBank/DDBJ whole genome shotgun (WGS) entry which is preliminary data.</text>
</comment>
<evidence type="ECO:0000313" key="8">
    <source>
        <dbReference type="Proteomes" id="UP000886891"/>
    </source>
</evidence>
<comment type="similarity">
    <text evidence="3">Belongs to the metallo-dependent hydrolases superfamily. Uronate isomerase family.</text>
</comment>
<dbReference type="InterPro" id="IPR003766">
    <property type="entry name" value="Uronate_isomerase"/>
</dbReference>
<evidence type="ECO:0000256" key="6">
    <source>
        <dbReference type="ARBA" id="ARBA00023235"/>
    </source>
</evidence>
<reference evidence="7" key="1">
    <citation type="submission" date="2020-10" db="EMBL/GenBank/DDBJ databases">
        <authorList>
            <person name="Gilroy R."/>
        </authorList>
    </citation>
    <scope>NUCLEOTIDE SEQUENCE</scope>
    <source>
        <strain evidence="7">23406</strain>
    </source>
</reference>
<name>A0A9D1NCM1_9FIRM</name>
<evidence type="ECO:0000256" key="4">
    <source>
        <dbReference type="ARBA" id="ARBA00012546"/>
    </source>
</evidence>
<dbReference type="GO" id="GO:0008880">
    <property type="term" value="F:glucuronate isomerase activity"/>
    <property type="evidence" value="ECO:0007669"/>
    <property type="project" value="UniProtKB-EC"/>
</dbReference>
<evidence type="ECO:0000256" key="1">
    <source>
        <dbReference type="ARBA" id="ARBA00001165"/>
    </source>
</evidence>
<gene>
    <name evidence="7" type="primary">uxaC</name>
    <name evidence="7" type="ORF">IAB14_03755</name>
</gene>
<dbReference type="Proteomes" id="UP000886891">
    <property type="component" value="Unassembled WGS sequence"/>
</dbReference>
<dbReference type="Gene3D" id="1.10.2020.10">
    <property type="entry name" value="uronate isomerase, domain 2, chain A"/>
    <property type="match status" value="1"/>
</dbReference>
<evidence type="ECO:0000256" key="3">
    <source>
        <dbReference type="ARBA" id="ARBA00008397"/>
    </source>
</evidence>
<dbReference type="Gene3D" id="3.20.20.140">
    <property type="entry name" value="Metal-dependent hydrolases"/>
    <property type="match status" value="1"/>
</dbReference>
<dbReference type="GO" id="GO:0042840">
    <property type="term" value="P:D-glucuronate catabolic process"/>
    <property type="evidence" value="ECO:0007669"/>
    <property type="project" value="TreeGrafter"/>
</dbReference>
<evidence type="ECO:0000256" key="2">
    <source>
        <dbReference type="ARBA" id="ARBA00004892"/>
    </source>
</evidence>
<keyword evidence="6 7" id="KW-0413">Isomerase</keyword>
<dbReference type="EC" id="5.3.1.12" evidence="4"/>
<dbReference type="GO" id="GO:0019698">
    <property type="term" value="P:D-galacturonate catabolic process"/>
    <property type="evidence" value="ECO:0007669"/>
    <property type="project" value="TreeGrafter"/>
</dbReference>
<dbReference type="PANTHER" id="PTHR30068:SF3">
    <property type="entry name" value="PHOSPHOLIPID_GLYCEROL ACYLTRANSFERASE DOMAIN-CONTAINING PROTEIN"/>
    <property type="match status" value="1"/>
</dbReference>
<evidence type="ECO:0000313" key="7">
    <source>
        <dbReference type="EMBL" id="HIV00214.1"/>
    </source>
</evidence>
<accession>A0A9D1NCM1</accession>
<comment type="catalytic activity">
    <reaction evidence="1">
        <text>D-glucuronate = D-fructuronate</text>
        <dbReference type="Rhea" id="RHEA:13049"/>
        <dbReference type="ChEBI" id="CHEBI:58720"/>
        <dbReference type="ChEBI" id="CHEBI:59863"/>
        <dbReference type="EC" id="5.3.1.12"/>
    </reaction>
</comment>
<dbReference type="NCBIfam" id="NF002794">
    <property type="entry name" value="PRK02925.1"/>
    <property type="match status" value="1"/>
</dbReference>
<dbReference type="PANTHER" id="PTHR30068">
    <property type="entry name" value="URONATE ISOMERASE"/>
    <property type="match status" value="1"/>
</dbReference>
<dbReference type="EMBL" id="DVOH01000025">
    <property type="protein sequence ID" value="HIV00214.1"/>
    <property type="molecule type" value="Genomic_DNA"/>
</dbReference>
<dbReference type="AlphaFoldDB" id="A0A9D1NCM1"/>
<organism evidence="7 8">
    <name type="scientific">Candidatus Stercoripulliclostridium merdipullorum</name>
    <dbReference type="NCBI Taxonomy" id="2840952"/>
    <lineage>
        <taxon>Bacteria</taxon>
        <taxon>Bacillati</taxon>
        <taxon>Bacillota</taxon>
        <taxon>Clostridia</taxon>
        <taxon>Eubacteriales</taxon>
        <taxon>Candidatus Stercoripulliclostridium</taxon>
    </lineage>
</organism>